<gene>
    <name evidence="1" type="ORF">I553_10783</name>
</gene>
<reference evidence="1" key="1">
    <citation type="submission" date="2014-01" db="EMBL/GenBank/DDBJ databases">
        <authorList>
            <person name="Brown-Elliot B."/>
            <person name="Wallace R."/>
            <person name="Lenaerts A."/>
            <person name="Ordway D."/>
            <person name="DeGroote M.A."/>
            <person name="Parker T."/>
            <person name="Sizemore C."/>
            <person name="Tallon L.J."/>
            <person name="Sadzewicz L.K."/>
            <person name="Sengamalay N."/>
            <person name="Fraser C.M."/>
            <person name="Hine E."/>
            <person name="Shefchek K.A."/>
            <person name="Das S.P."/>
            <person name="Tettelin H."/>
        </authorList>
    </citation>
    <scope>NUCLEOTIDE SEQUENCE [LARGE SCALE GENOMIC DNA]</scope>
    <source>
        <strain evidence="1">4042</strain>
    </source>
</reference>
<comment type="caution">
    <text evidence="1">The sequence shown here is derived from an EMBL/GenBank/DDBJ whole genome shotgun (WGS) entry which is preliminary data.</text>
</comment>
<proteinExistence type="predicted"/>
<dbReference type="AlphaFoldDB" id="X8DBP4"/>
<evidence type="ECO:0000313" key="1">
    <source>
        <dbReference type="EMBL" id="EUA65486.1"/>
    </source>
</evidence>
<sequence>MNVCRPGIHTGIEQTDNGTLDYADWGHGEGSQTYHPRCSRMHPRCLDIDDSPTSMAIEWPLVDHADSISAPTDIEAGSSHRAAREWPDKPAYRRTCLQDLNVSQFNCYRRHFTHEEDEGKWIRTRDAGAAM</sequence>
<organism evidence="1">
    <name type="scientific">Mycobacterium xenopi 4042</name>
    <dbReference type="NCBI Taxonomy" id="1299334"/>
    <lineage>
        <taxon>Bacteria</taxon>
        <taxon>Bacillati</taxon>
        <taxon>Actinomycetota</taxon>
        <taxon>Actinomycetes</taxon>
        <taxon>Mycobacteriales</taxon>
        <taxon>Mycobacteriaceae</taxon>
        <taxon>Mycobacterium</taxon>
    </lineage>
</organism>
<dbReference type="EMBL" id="JAOB01000027">
    <property type="protein sequence ID" value="EUA65486.1"/>
    <property type="molecule type" value="Genomic_DNA"/>
</dbReference>
<name>X8DBP4_MYCXE</name>
<accession>X8DBP4</accession>
<protein>
    <submittedName>
        <fullName evidence="1">DNA polymerase III, epsilon subunit domain protein</fullName>
    </submittedName>
</protein>